<sequence length="141" mass="14075">MNLSHVPLRLATGAFILNSGLGKRNLPAEAAAGLQGMAANGVPQVTKLSPTAFGKALSTGEIALGAALLAPVVPSTVAGAGLVAFSGGLLNMYLNTPGMTAEGSKVRPSEQGIAIAKDVWLLGAGLTLLASGWASRRGARD</sequence>
<evidence type="ECO:0000313" key="1">
    <source>
        <dbReference type="EMBL" id="GAA5148471.1"/>
    </source>
</evidence>
<dbReference type="Proteomes" id="UP001500221">
    <property type="component" value="Unassembled WGS sequence"/>
</dbReference>
<name>A0ABP9PR87_9ACTN</name>
<keyword evidence="2" id="KW-1185">Reference proteome</keyword>
<dbReference type="RefSeq" id="WP_345458331.1">
    <property type="nucleotide sequence ID" value="NZ_BAABKG010000003.1"/>
</dbReference>
<dbReference type="EMBL" id="BAABKG010000003">
    <property type="protein sequence ID" value="GAA5148471.1"/>
    <property type="molecule type" value="Genomic_DNA"/>
</dbReference>
<evidence type="ECO:0008006" key="3">
    <source>
        <dbReference type="Google" id="ProtNLM"/>
    </source>
</evidence>
<gene>
    <name evidence="1" type="ORF">GCM10023340_22330</name>
</gene>
<organism evidence="1 2">
    <name type="scientific">Nocardioides marinquilinus</name>
    <dbReference type="NCBI Taxonomy" id="1210400"/>
    <lineage>
        <taxon>Bacteria</taxon>
        <taxon>Bacillati</taxon>
        <taxon>Actinomycetota</taxon>
        <taxon>Actinomycetes</taxon>
        <taxon>Propionibacteriales</taxon>
        <taxon>Nocardioidaceae</taxon>
        <taxon>Nocardioides</taxon>
    </lineage>
</organism>
<accession>A0ABP9PR87</accession>
<evidence type="ECO:0000313" key="2">
    <source>
        <dbReference type="Proteomes" id="UP001500221"/>
    </source>
</evidence>
<proteinExistence type="predicted"/>
<reference evidence="2" key="1">
    <citation type="journal article" date="2019" name="Int. J. Syst. Evol. Microbiol.">
        <title>The Global Catalogue of Microorganisms (GCM) 10K type strain sequencing project: providing services to taxonomists for standard genome sequencing and annotation.</title>
        <authorList>
            <consortium name="The Broad Institute Genomics Platform"/>
            <consortium name="The Broad Institute Genome Sequencing Center for Infectious Disease"/>
            <person name="Wu L."/>
            <person name="Ma J."/>
        </authorList>
    </citation>
    <scope>NUCLEOTIDE SEQUENCE [LARGE SCALE GENOMIC DNA]</scope>
    <source>
        <strain evidence="2">JCM 18459</strain>
    </source>
</reference>
<comment type="caution">
    <text evidence="1">The sequence shown here is derived from an EMBL/GenBank/DDBJ whole genome shotgun (WGS) entry which is preliminary data.</text>
</comment>
<protein>
    <recommendedName>
        <fullName evidence="3">DoxX family membrane protein</fullName>
    </recommendedName>
</protein>